<keyword evidence="2" id="KW-1185">Reference proteome</keyword>
<dbReference type="STRING" id="413882.AAW51_2091"/>
<evidence type="ECO:0000313" key="1">
    <source>
        <dbReference type="EMBL" id="AKJ28782.1"/>
    </source>
</evidence>
<name>A0A0G3BHH4_9BURK</name>
<dbReference type="OrthoDB" id="8776411at2"/>
<accession>A0A0G3BHH4</accession>
<proteinExistence type="predicted"/>
<dbReference type="RefSeq" id="WP_053013466.1">
    <property type="nucleotide sequence ID" value="NZ_CP011371.1"/>
</dbReference>
<dbReference type="KEGG" id="pbh:AAW51_2091"/>
<reference evidence="1 2" key="1">
    <citation type="submission" date="2015-05" db="EMBL/GenBank/DDBJ databases">
        <authorList>
            <person name="Tang B."/>
            <person name="Yu Y."/>
        </authorList>
    </citation>
    <scope>NUCLEOTIDE SEQUENCE [LARGE SCALE GENOMIC DNA]</scope>
    <source>
        <strain evidence="1 2">DSM 7029</strain>
    </source>
</reference>
<dbReference type="AlphaFoldDB" id="A0A0G3BHH4"/>
<sequence>MLRPLPTPRNAQAIVEARARGLRPADLVVVSLVGALDWSNPTVYADPAERYSWGWARGLDLIVAVKPGIAALRLLSDLLDVDPWSLCMADVQRQVGSNVYRGSYVSGTRRIGSYIATGPLLFQPWLPVRNKEFFA</sequence>
<organism evidence="1 2">
    <name type="scientific">Caldimonas brevitalea</name>
    <dbReference type="NCBI Taxonomy" id="413882"/>
    <lineage>
        <taxon>Bacteria</taxon>
        <taxon>Pseudomonadati</taxon>
        <taxon>Pseudomonadota</taxon>
        <taxon>Betaproteobacteria</taxon>
        <taxon>Burkholderiales</taxon>
        <taxon>Sphaerotilaceae</taxon>
        <taxon>Caldimonas</taxon>
    </lineage>
</organism>
<dbReference type="EMBL" id="CP011371">
    <property type="protein sequence ID" value="AKJ28782.1"/>
    <property type="molecule type" value="Genomic_DNA"/>
</dbReference>
<evidence type="ECO:0000313" key="2">
    <source>
        <dbReference type="Proteomes" id="UP000035352"/>
    </source>
</evidence>
<gene>
    <name evidence="1" type="ORF">AAW51_2091</name>
</gene>
<protein>
    <submittedName>
        <fullName evidence="1">Uncharacterized protein</fullName>
    </submittedName>
</protein>
<dbReference type="Proteomes" id="UP000035352">
    <property type="component" value="Chromosome"/>
</dbReference>